<feature type="transmembrane region" description="Helical" evidence="1">
    <location>
        <begin position="374"/>
        <end position="400"/>
    </location>
</feature>
<evidence type="ECO:0000256" key="1">
    <source>
        <dbReference type="SAM" id="Phobius"/>
    </source>
</evidence>
<dbReference type="AlphaFoldDB" id="A0AAU8CZN9"/>
<evidence type="ECO:0000313" key="2">
    <source>
        <dbReference type="EMBL" id="XCG52254.1"/>
    </source>
</evidence>
<dbReference type="RefSeq" id="WP_353646462.1">
    <property type="nucleotide sequence ID" value="NZ_CP159256.1"/>
</dbReference>
<accession>A0AAU8CZN9</accession>
<name>A0AAU8CZN9_9HYPH</name>
<feature type="transmembrane region" description="Helical" evidence="1">
    <location>
        <begin position="137"/>
        <end position="155"/>
    </location>
</feature>
<reference evidence="2" key="1">
    <citation type="submission" date="2024-06" db="EMBL/GenBank/DDBJ databases">
        <title>Mesorhizobium karijinii sp. nov., a symbiont of the iconic Swainsona formosa from arid Australia.</title>
        <authorList>
            <person name="Hill Y.J."/>
            <person name="Watkin E.L.J."/>
            <person name="O'Hara G.W."/>
            <person name="Terpolilli J."/>
            <person name="Tye M.L."/>
            <person name="Kohlmeier M.G."/>
        </authorList>
    </citation>
    <scope>NUCLEOTIDE SEQUENCE</scope>
    <source>
        <strain evidence="2">WSM2240</strain>
        <plasmid evidence="2">pMk2240A</plasmid>
    </source>
</reference>
<gene>
    <name evidence="2" type="ORF">ABVK50_32745</name>
</gene>
<keyword evidence="2" id="KW-0614">Plasmid</keyword>
<evidence type="ECO:0008006" key="3">
    <source>
        <dbReference type="Google" id="ProtNLM"/>
    </source>
</evidence>
<organism evidence="2">
    <name type="scientific">Mesorhizobium sp. WSM2240</name>
    <dbReference type="NCBI Taxonomy" id="3228851"/>
    <lineage>
        <taxon>Bacteria</taxon>
        <taxon>Pseudomonadati</taxon>
        <taxon>Pseudomonadota</taxon>
        <taxon>Alphaproteobacteria</taxon>
        <taxon>Hyphomicrobiales</taxon>
        <taxon>Phyllobacteriaceae</taxon>
        <taxon>Mesorhizobium</taxon>
    </lineage>
</organism>
<feature type="transmembrane region" description="Helical" evidence="1">
    <location>
        <begin position="438"/>
        <end position="455"/>
    </location>
</feature>
<keyword evidence="1" id="KW-0812">Transmembrane</keyword>
<feature type="transmembrane region" description="Helical" evidence="1">
    <location>
        <begin position="167"/>
        <end position="187"/>
    </location>
</feature>
<feature type="transmembrane region" description="Helical" evidence="1">
    <location>
        <begin position="39"/>
        <end position="64"/>
    </location>
</feature>
<sequence length="495" mass="52505">MQISFVGLLVCVGILVAGHYARATLIVGLLASWAFGSTALMTLSSLGGSSPLIYTSFAALLVMAVAARRRIWRDLGEVFGNVRPVWVLCGLMLYALAGSWLFPRLFADQTSVFVQSPTRAGVVEASLGPVSGNITQTGYFILGGLTCIALSVLLLHKDRIDQVRRGFFVWCCLQAGMGGLDLAGKLAGLGDVLLPIRTASYSMLTEVNEGGFWRIAGAYSEASAFGGYSLACLSFCYVYWRKTKSRLAFWLSAALLILTVLSTSSTAYVALTVLGIPVAFSVMRSLLSGRLGTADMAIIAILAAGLLAALTISLYDQGFFDPFIGMIDAMVINKANSTSGQERAYWNLKSLQAFVDTSSLGIGFGSSRASSWPIAVISQLGLVGSLMMATLLAVVARGMGRLKPYVDRETNAVVSSVQASALAGVVAASFASGTADPGMIFFIALAVISASRVRARRNRRGAMVELHRTWSMFGPGTHDSALAQQPMRLSGSVSR</sequence>
<proteinExistence type="predicted"/>
<feature type="transmembrane region" description="Helical" evidence="1">
    <location>
        <begin position="294"/>
        <end position="315"/>
    </location>
</feature>
<geneLocation type="plasmid" evidence="2">
    <name>pMk2240A</name>
</geneLocation>
<feature type="transmembrane region" description="Helical" evidence="1">
    <location>
        <begin position="85"/>
        <end position="102"/>
    </location>
</feature>
<protein>
    <recommendedName>
        <fullName evidence="3">O-antigen ligase domain-containing protein</fullName>
    </recommendedName>
</protein>
<feature type="transmembrane region" description="Helical" evidence="1">
    <location>
        <begin position="222"/>
        <end position="240"/>
    </location>
</feature>
<feature type="transmembrane region" description="Helical" evidence="1">
    <location>
        <begin position="247"/>
        <end position="263"/>
    </location>
</feature>
<keyword evidence="1" id="KW-1133">Transmembrane helix</keyword>
<keyword evidence="1" id="KW-0472">Membrane</keyword>
<dbReference type="EMBL" id="CP159256">
    <property type="protein sequence ID" value="XCG52254.1"/>
    <property type="molecule type" value="Genomic_DNA"/>
</dbReference>